<organism evidence="2 3">
    <name type="scientific">Ferroplasma acidarmanus Fer1</name>
    <dbReference type="NCBI Taxonomy" id="333146"/>
    <lineage>
        <taxon>Archaea</taxon>
        <taxon>Methanobacteriati</taxon>
        <taxon>Thermoplasmatota</taxon>
        <taxon>Thermoplasmata</taxon>
        <taxon>Thermoplasmatales</taxon>
        <taxon>Ferroplasmaceae</taxon>
        <taxon>Ferroplasma</taxon>
    </lineage>
</organism>
<dbReference type="HOGENOM" id="CLU_1582837_0_0_2"/>
<evidence type="ECO:0000313" key="2">
    <source>
        <dbReference type="EMBL" id="AGO61013.1"/>
    </source>
</evidence>
<dbReference type="Gene3D" id="1.20.120.450">
    <property type="entry name" value="dinb family like domain"/>
    <property type="match status" value="1"/>
</dbReference>
<dbReference type="Proteomes" id="UP000014660">
    <property type="component" value="Chromosome"/>
</dbReference>
<reference evidence="2 3" key="1">
    <citation type="journal article" date="2007" name="Proc. Natl. Acad. Sci. U.S.A.">
        <title>Genome dynamics in a natural archaeal population.</title>
        <authorList>
            <person name="Allen E.E."/>
            <person name="Tyson G.W."/>
            <person name="Whitaker R.J."/>
            <person name="Detter J.C."/>
            <person name="Richardson P.M."/>
            <person name="Banfield J.F."/>
        </authorList>
    </citation>
    <scope>NUCLEOTIDE SEQUENCE [LARGE SCALE GENOMIC DNA]</scope>
    <source>
        <strain evidence="3">fer1</strain>
    </source>
</reference>
<protein>
    <recommendedName>
        <fullName evidence="4">DinB-like domain-containing protein</fullName>
    </recommendedName>
</protein>
<keyword evidence="3" id="KW-1185">Reference proteome</keyword>
<dbReference type="InterPro" id="IPR007837">
    <property type="entry name" value="DinB"/>
</dbReference>
<dbReference type="RefSeq" id="WP_019841573.1">
    <property type="nucleotide sequence ID" value="NC_021592.1"/>
</dbReference>
<name>S0AP13_FERAC</name>
<dbReference type="SUPFAM" id="SSF109854">
    <property type="entry name" value="DinB/YfiT-like putative metalloenzymes"/>
    <property type="match status" value="1"/>
</dbReference>
<dbReference type="GO" id="GO:0046872">
    <property type="term" value="F:metal ion binding"/>
    <property type="evidence" value="ECO:0007669"/>
    <property type="project" value="UniProtKB-KW"/>
</dbReference>
<dbReference type="EMBL" id="CP004145">
    <property type="protein sequence ID" value="AGO61013.1"/>
    <property type="molecule type" value="Genomic_DNA"/>
</dbReference>
<sequence length="168" mass="19464">MGISLREMVKTLRFHGGLIHSALESIDSECLEIIPIKNSGSFGKQFRHILDVRNSYLDALQSGTLDFYRKDINHLLENNKQELLEELKCVMEEFSSMVLTYSSQKVSDKWIDCTPSMKYLGENFRNISPLQLTGMITEHEIFHEGELALYYRATNIKFPDNWIVWGLV</sequence>
<evidence type="ECO:0008006" key="4">
    <source>
        <dbReference type="Google" id="ProtNLM"/>
    </source>
</evidence>
<dbReference type="Pfam" id="PF05163">
    <property type="entry name" value="DinB"/>
    <property type="match status" value="1"/>
</dbReference>
<accession>S0AP13</accession>
<dbReference type="GeneID" id="16025203"/>
<keyword evidence="1" id="KW-0479">Metal-binding</keyword>
<gene>
    <name evidence="2" type="ORF">FACI_IFERC00001G1033</name>
</gene>
<dbReference type="AlphaFoldDB" id="S0AP13"/>
<dbReference type="KEGG" id="fac:FACI_IFERC01G1033"/>
<proteinExistence type="predicted"/>
<dbReference type="InterPro" id="IPR034660">
    <property type="entry name" value="DinB/YfiT-like"/>
</dbReference>
<evidence type="ECO:0000313" key="3">
    <source>
        <dbReference type="Proteomes" id="UP000014660"/>
    </source>
</evidence>
<evidence type="ECO:0000256" key="1">
    <source>
        <dbReference type="ARBA" id="ARBA00022723"/>
    </source>
</evidence>